<evidence type="ECO:0000313" key="2">
    <source>
        <dbReference type="Proteomes" id="UP001164250"/>
    </source>
</evidence>
<proteinExistence type="predicted"/>
<dbReference type="EMBL" id="CM047899">
    <property type="protein sequence ID" value="KAJ0103644.1"/>
    <property type="molecule type" value="Genomic_DNA"/>
</dbReference>
<evidence type="ECO:0000313" key="1">
    <source>
        <dbReference type="EMBL" id="KAJ0103644.1"/>
    </source>
</evidence>
<sequence>MASSRPPPPKPLDLDLTIVSAKHLKNVNWRLGDLKPYCVFWVDQNRRLTTRSDDSGSTRPVWNDQFTLPLTLPFHESVLAVDIFHSILSETPKPLVATLRVPLKDLPDPYDCTRNRTFELLRPSGRPQELLLQFCSSVTLSSTLHCRIFRDMVIPPDPDHLNRFTIGRPVGYVGSTAPVDYSTLEQRPPSDGKRALGTGLAVGAVAGALGGLTLEERLSERSKFGALGDYSGYYPDY</sequence>
<keyword evidence="2" id="KW-1185">Reference proteome</keyword>
<comment type="caution">
    <text evidence="1">The sequence shown here is derived from an EMBL/GenBank/DDBJ whole genome shotgun (WGS) entry which is preliminary data.</text>
</comment>
<dbReference type="Proteomes" id="UP001164250">
    <property type="component" value="Chromosome 3"/>
</dbReference>
<gene>
    <name evidence="1" type="ORF">Patl1_06538</name>
</gene>
<name>A0ACC1BXI3_9ROSI</name>
<reference evidence="2" key="1">
    <citation type="journal article" date="2023" name="G3 (Bethesda)">
        <title>Genome assembly and association tests identify interacting loci associated with vigor, precocity, and sex in interspecific pistachio rootstocks.</title>
        <authorList>
            <person name="Palmer W."/>
            <person name="Jacygrad E."/>
            <person name="Sagayaradj S."/>
            <person name="Cavanaugh K."/>
            <person name="Han R."/>
            <person name="Bertier L."/>
            <person name="Beede B."/>
            <person name="Kafkas S."/>
            <person name="Golino D."/>
            <person name="Preece J."/>
            <person name="Michelmore R."/>
        </authorList>
    </citation>
    <scope>NUCLEOTIDE SEQUENCE [LARGE SCALE GENOMIC DNA]</scope>
</reference>
<accession>A0ACC1BXI3</accession>
<organism evidence="1 2">
    <name type="scientific">Pistacia atlantica</name>
    <dbReference type="NCBI Taxonomy" id="434234"/>
    <lineage>
        <taxon>Eukaryota</taxon>
        <taxon>Viridiplantae</taxon>
        <taxon>Streptophyta</taxon>
        <taxon>Embryophyta</taxon>
        <taxon>Tracheophyta</taxon>
        <taxon>Spermatophyta</taxon>
        <taxon>Magnoliopsida</taxon>
        <taxon>eudicotyledons</taxon>
        <taxon>Gunneridae</taxon>
        <taxon>Pentapetalae</taxon>
        <taxon>rosids</taxon>
        <taxon>malvids</taxon>
        <taxon>Sapindales</taxon>
        <taxon>Anacardiaceae</taxon>
        <taxon>Pistacia</taxon>
    </lineage>
</organism>
<protein>
    <submittedName>
        <fullName evidence="1">Uncharacterized protein</fullName>
    </submittedName>
</protein>